<dbReference type="KEGG" id="cyj:Cyan7822_3064"/>
<evidence type="ECO:0000256" key="2">
    <source>
        <dbReference type="ARBA" id="ARBA00006739"/>
    </source>
</evidence>
<evidence type="ECO:0000313" key="8">
    <source>
        <dbReference type="Proteomes" id="UP000008206"/>
    </source>
</evidence>
<evidence type="ECO:0000256" key="3">
    <source>
        <dbReference type="ARBA" id="ARBA00022676"/>
    </source>
</evidence>
<keyword evidence="3" id="KW-0328">Glycosyltransferase</keyword>
<protein>
    <submittedName>
        <fullName evidence="7">Glycosyl transferase family 2</fullName>
    </submittedName>
</protein>
<keyword evidence="4 7" id="KW-0808">Transferase</keyword>
<evidence type="ECO:0000313" key="7">
    <source>
        <dbReference type="EMBL" id="ADN15019.1"/>
    </source>
</evidence>
<dbReference type="NCBIfam" id="NF038299">
    <property type="entry name" value="EPS_HpsN"/>
    <property type="match status" value="1"/>
</dbReference>
<comment type="similarity">
    <text evidence="2">Belongs to the glycosyltransferase 2 family.</text>
</comment>
<organism evidence="7 8">
    <name type="scientific">Gloeothece verrucosa (strain PCC 7822)</name>
    <name type="common">Cyanothece sp. (strain PCC 7822)</name>
    <dbReference type="NCBI Taxonomy" id="497965"/>
    <lineage>
        <taxon>Bacteria</taxon>
        <taxon>Bacillati</taxon>
        <taxon>Cyanobacteriota</taxon>
        <taxon>Cyanophyceae</taxon>
        <taxon>Oscillatoriophycideae</taxon>
        <taxon>Chroococcales</taxon>
        <taxon>Aphanothecaceae</taxon>
        <taxon>Gloeothece</taxon>
        <taxon>Gloeothece verrucosa</taxon>
    </lineage>
</organism>
<proteinExistence type="inferred from homology"/>
<dbReference type="STRING" id="497965.Cyan7822_3064"/>
<dbReference type="HOGENOM" id="CLU_826132_0_0_3"/>
<evidence type="ECO:0000256" key="5">
    <source>
        <dbReference type="SAM" id="MobiDB-lite"/>
    </source>
</evidence>
<dbReference type="PANTHER" id="PTHR43179">
    <property type="entry name" value="RHAMNOSYLTRANSFERASE WBBL"/>
    <property type="match status" value="1"/>
</dbReference>
<dbReference type="EMBL" id="CP002198">
    <property type="protein sequence ID" value="ADN15019.1"/>
    <property type="molecule type" value="Genomic_DNA"/>
</dbReference>
<gene>
    <name evidence="7" type="ordered locus">Cyan7822_3064</name>
</gene>
<evidence type="ECO:0000256" key="1">
    <source>
        <dbReference type="ARBA" id="ARBA00004776"/>
    </source>
</evidence>
<dbReference type="GO" id="GO:0016757">
    <property type="term" value="F:glycosyltransferase activity"/>
    <property type="evidence" value="ECO:0007669"/>
    <property type="project" value="UniProtKB-KW"/>
</dbReference>
<accession>E0U9U9</accession>
<dbReference type="Gene3D" id="3.90.550.10">
    <property type="entry name" value="Spore Coat Polysaccharide Biosynthesis Protein SpsA, Chain A"/>
    <property type="match status" value="1"/>
</dbReference>
<dbReference type="AlphaFoldDB" id="E0U9U9"/>
<feature type="region of interest" description="Disordered" evidence="5">
    <location>
        <begin position="335"/>
        <end position="359"/>
    </location>
</feature>
<evidence type="ECO:0000259" key="6">
    <source>
        <dbReference type="Pfam" id="PF00535"/>
    </source>
</evidence>
<dbReference type="PANTHER" id="PTHR43179:SF12">
    <property type="entry name" value="GALACTOFURANOSYLTRANSFERASE GLFT2"/>
    <property type="match status" value="1"/>
</dbReference>
<sequence>MTAKIEFFMTYPYISVIVPTYRREEPLKDTLSDLLKQDYPAFEVLVVDQTPTHTPDIQTYLEQLSNHQKIRWFRVNWASLPGARNYGIRQAQGEIILFIDDDVQLPEGYLNAHARNYLSNADIGGVAGRVFDRMKLADSQKVNSSDSPYVIEDLPPQAMDPGIAWYYIDLVHTIKPQQVISARGCNMSFRREIFTKYGIGFDERFRGNAVREESDLCLRIRKSGYKIWYDPQAYLVHLGEESGGCHDISTRSLQYQLTFYHNHFLMALKNLTFNEQLRLYAKLFDCHVLGNPPCNKSGSPIKVFSRGIFYSLGFLDALKTQIMSLWNDGQIYSREEQVPDSNPNPDELKEKKNHENISS</sequence>
<dbReference type="eggNOG" id="COG1216">
    <property type="taxonomic scope" value="Bacteria"/>
</dbReference>
<dbReference type="InterPro" id="IPR001173">
    <property type="entry name" value="Glyco_trans_2-like"/>
</dbReference>
<dbReference type="InterPro" id="IPR029044">
    <property type="entry name" value="Nucleotide-diphossugar_trans"/>
</dbReference>
<feature type="compositionally biased region" description="Basic and acidic residues" evidence="5">
    <location>
        <begin position="346"/>
        <end position="359"/>
    </location>
</feature>
<dbReference type="Pfam" id="PF00535">
    <property type="entry name" value="Glycos_transf_2"/>
    <property type="match status" value="1"/>
</dbReference>
<dbReference type="CAZy" id="GT2">
    <property type="family name" value="Glycosyltransferase Family 2"/>
</dbReference>
<reference evidence="8" key="1">
    <citation type="journal article" date="2011" name="MBio">
        <title>Novel metabolic attributes of the genus Cyanothece, comprising a group of unicellular nitrogen-fixing Cyanobacteria.</title>
        <authorList>
            <person name="Bandyopadhyay A."/>
            <person name="Elvitigala T."/>
            <person name="Welsh E."/>
            <person name="Stockel J."/>
            <person name="Liberton M."/>
            <person name="Min H."/>
            <person name="Sherman L.A."/>
            <person name="Pakrasi H.B."/>
        </authorList>
    </citation>
    <scope>NUCLEOTIDE SEQUENCE [LARGE SCALE GENOMIC DNA]</scope>
    <source>
        <strain evidence="8">PCC 7822</strain>
    </source>
</reference>
<evidence type="ECO:0000256" key="4">
    <source>
        <dbReference type="ARBA" id="ARBA00022679"/>
    </source>
</evidence>
<name>E0U9U9_GLOV7</name>
<dbReference type="SUPFAM" id="SSF53448">
    <property type="entry name" value="Nucleotide-diphospho-sugar transferases"/>
    <property type="match status" value="1"/>
</dbReference>
<comment type="pathway">
    <text evidence="1">Cell wall biogenesis; cell wall polysaccharide biosynthesis.</text>
</comment>
<dbReference type="Proteomes" id="UP000008206">
    <property type="component" value="Chromosome"/>
</dbReference>
<feature type="domain" description="Glycosyltransferase 2-like" evidence="6">
    <location>
        <begin position="15"/>
        <end position="132"/>
    </location>
</feature>
<keyword evidence="8" id="KW-1185">Reference proteome</keyword>